<organism evidence="1 2">
    <name type="scientific">Alkalicoccobacillus plakortidis</name>
    <dbReference type="NCBI Taxonomy" id="444060"/>
    <lineage>
        <taxon>Bacteria</taxon>
        <taxon>Bacillati</taxon>
        <taxon>Bacillota</taxon>
        <taxon>Bacilli</taxon>
        <taxon>Bacillales</taxon>
        <taxon>Bacillaceae</taxon>
        <taxon>Alkalicoccobacillus</taxon>
    </lineage>
</organism>
<evidence type="ECO:0000313" key="2">
    <source>
        <dbReference type="Proteomes" id="UP001203665"/>
    </source>
</evidence>
<dbReference type="Pfam" id="PF06898">
    <property type="entry name" value="YqfD"/>
    <property type="match status" value="1"/>
</dbReference>
<proteinExistence type="predicted"/>
<name>A0ABT0XPM2_9BACI</name>
<accession>A0ABT0XPM2</accession>
<dbReference type="Proteomes" id="UP001203665">
    <property type="component" value="Unassembled WGS sequence"/>
</dbReference>
<evidence type="ECO:0000313" key="1">
    <source>
        <dbReference type="EMBL" id="MCM2677851.1"/>
    </source>
</evidence>
<sequence>MHETHSYKRTYTEDEAKQIGMKQAEQELMNQIPLDAEIKSGKLLHESIDNGKVKLTIHYQVIEDITKEKPIIQGD</sequence>
<comment type="caution">
    <text evidence="1">The sequence shown here is derived from an EMBL/GenBank/DDBJ whole genome shotgun (WGS) entry which is preliminary data.</text>
</comment>
<protein>
    <submittedName>
        <fullName evidence="1">Sporulation protein YqfD</fullName>
    </submittedName>
</protein>
<reference evidence="1" key="1">
    <citation type="submission" date="2022-06" db="EMBL/GenBank/DDBJ databases">
        <title>Alkalicoccobacillus porphyridii sp. nov., isolated from a marine red alga, Porphyridium purpureum and reclassification of Shouchella plakortidis and Shouchella gibsonii as Alkalicoccobacillus plakortidis comb. nov. and Alkalicoccobacillus gibsonii comb. nov.</title>
        <authorList>
            <person name="Kim K.H."/>
            <person name="Lee J.K."/>
            <person name="Han D.M."/>
            <person name="Baek J.H."/>
            <person name="Jeon C.O."/>
        </authorList>
    </citation>
    <scope>NUCLEOTIDE SEQUENCE</scope>
    <source>
        <strain evidence="1">DSM 19153</strain>
    </source>
</reference>
<gene>
    <name evidence="1" type="ORF">NDM98_22170</name>
</gene>
<dbReference type="InterPro" id="IPR010690">
    <property type="entry name" value="YqfD"/>
</dbReference>
<keyword evidence="2" id="KW-1185">Reference proteome</keyword>
<dbReference type="EMBL" id="JAMQJY010000006">
    <property type="protein sequence ID" value="MCM2677851.1"/>
    <property type="molecule type" value="Genomic_DNA"/>
</dbReference>